<evidence type="ECO:0000313" key="4">
    <source>
        <dbReference type="Proteomes" id="UP001249851"/>
    </source>
</evidence>
<dbReference type="PANTHER" id="PTHR14740">
    <property type="entry name" value="CASPASE ACTIVITY AND APOPTOSIS INHIBITOR 1"/>
    <property type="match status" value="1"/>
</dbReference>
<reference evidence="3" key="2">
    <citation type="journal article" date="2023" name="Science">
        <title>Genomic signatures of disease resistance in endangered staghorn corals.</title>
        <authorList>
            <person name="Vollmer S.V."/>
            <person name="Selwyn J.D."/>
            <person name="Despard B.A."/>
            <person name="Roesel C.L."/>
        </authorList>
    </citation>
    <scope>NUCLEOTIDE SEQUENCE</scope>
    <source>
        <strain evidence="3">K2</strain>
    </source>
</reference>
<dbReference type="AlphaFoldDB" id="A0AAD9PVG2"/>
<keyword evidence="1" id="KW-0175">Coiled coil</keyword>
<protein>
    <submittedName>
        <fullName evidence="3">Caspase activity and apoptosis inhibitor 1</fullName>
    </submittedName>
</protein>
<feature type="coiled-coil region" evidence="1">
    <location>
        <begin position="207"/>
        <end position="234"/>
    </location>
</feature>
<dbReference type="EMBL" id="JARQWQ010000120">
    <property type="protein sequence ID" value="KAK2549824.1"/>
    <property type="molecule type" value="Genomic_DNA"/>
</dbReference>
<dbReference type="GO" id="GO:0042981">
    <property type="term" value="P:regulation of apoptotic process"/>
    <property type="evidence" value="ECO:0007669"/>
    <property type="project" value="InterPro"/>
</dbReference>
<feature type="compositionally biased region" description="Basic residues" evidence="2">
    <location>
        <begin position="1"/>
        <end position="12"/>
    </location>
</feature>
<feature type="compositionally biased region" description="Basic and acidic residues" evidence="2">
    <location>
        <begin position="128"/>
        <end position="137"/>
    </location>
</feature>
<feature type="region of interest" description="Disordered" evidence="2">
    <location>
        <begin position="1"/>
        <end position="37"/>
    </location>
</feature>
<dbReference type="PANTHER" id="PTHR14740:SF3">
    <property type="entry name" value="CASPASE ACTIVITY AND APOPTOSIS INHIBITOR 1"/>
    <property type="match status" value="1"/>
</dbReference>
<feature type="region of interest" description="Disordered" evidence="2">
    <location>
        <begin position="115"/>
        <end position="154"/>
    </location>
</feature>
<evidence type="ECO:0000313" key="3">
    <source>
        <dbReference type="EMBL" id="KAK2549824.1"/>
    </source>
</evidence>
<dbReference type="InterPro" id="IPR038991">
    <property type="entry name" value="CAAP1"/>
</dbReference>
<evidence type="ECO:0000256" key="1">
    <source>
        <dbReference type="SAM" id="Coils"/>
    </source>
</evidence>
<organism evidence="3 4">
    <name type="scientific">Acropora cervicornis</name>
    <name type="common">Staghorn coral</name>
    <dbReference type="NCBI Taxonomy" id="6130"/>
    <lineage>
        <taxon>Eukaryota</taxon>
        <taxon>Metazoa</taxon>
        <taxon>Cnidaria</taxon>
        <taxon>Anthozoa</taxon>
        <taxon>Hexacorallia</taxon>
        <taxon>Scleractinia</taxon>
        <taxon>Astrocoeniina</taxon>
        <taxon>Acroporidae</taxon>
        <taxon>Acropora</taxon>
    </lineage>
</organism>
<comment type="caution">
    <text evidence="3">The sequence shown here is derived from an EMBL/GenBank/DDBJ whole genome shotgun (WGS) entry which is preliminary data.</text>
</comment>
<keyword evidence="4" id="KW-1185">Reference proteome</keyword>
<evidence type="ECO:0000256" key="2">
    <source>
        <dbReference type="SAM" id="MobiDB-lite"/>
    </source>
</evidence>
<sequence>MGTRSKRKRSHLKSFSSSQDGDGDSDSGQAESKWSKSCQGSVKHLTDYLHDREELHLQLFTIFSKREIKGLLPDALKELGFTEVKERCFEQLQKMSDWQIESILGGKVLAPLDYDSDNEPAAIPHETQSTERQDTKSKHTKQQGRSCYSKEKTMDKEIEDKEENDMTITLFQEMFRIPKQEDIDKLVQGTSVLTEQTSDISRSGESSVDAESELKELEFRARALESLVRAREQQMNLDED</sequence>
<gene>
    <name evidence="3" type="ORF">P5673_029646</name>
</gene>
<dbReference type="Pfam" id="PF15335">
    <property type="entry name" value="CAAP1"/>
    <property type="match status" value="1"/>
</dbReference>
<proteinExistence type="predicted"/>
<reference evidence="3" key="1">
    <citation type="journal article" date="2023" name="G3 (Bethesda)">
        <title>Whole genome assembly and annotation of the endangered Caribbean coral Acropora cervicornis.</title>
        <authorList>
            <person name="Selwyn J.D."/>
            <person name="Vollmer S.V."/>
        </authorList>
    </citation>
    <scope>NUCLEOTIDE SEQUENCE</scope>
    <source>
        <strain evidence="3">K2</strain>
    </source>
</reference>
<name>A0AAD9PVG2_ACRCE</name>
<accession>A0AAD9PVG2</accession>
<dbReference type="Proteomes" id="UP001249851">
    <property type="component" value="Unassembled WGS sequence"/>
</dbReference>